<dbReference type="AlphaFoldDB" id="A0A7X0TS07"/>
<keyword evidence="2" id="KW-1185">Reference proteome</keyword>
<reference evidence="1 2" key="1">
    <citation type="submission" date="2020-08" db="EMBL/GenBank/DDBJ databases">
        <title>Genomic Encyclopedia of Type Strains, Phase IV (KMG-IV): sequencing the most valuable type-strain genomes for metagenomic binning, comparative biology and taxonomic classification.</title>
        <authorList>
            <person name="Goeker M."/>
        </authorList>
    </citation>
    <scope>NUCLEOTIDE SEQUENCE [LARGE SCALE GENOMIC DNA]</scope>
    <source>
        <strain evidence="1 2">DSM 26287</strain>
    </source>
</reference>
<dbReference type="Proteomes" id="UP000537141">
    <property type="component" value="Unassembled WGS sequence"/>
</dbReference>
<evidence type="ECO:0000313" key="2">
    <source>
        <dbReference type="Proteomes" id="UP000537141"/>
    </source>
</evidence>
<name>A0A7X0TS07_9GAMM</name>
<comment type="caution">
    <text evidence="1">The sequence shown here is derived from an EMBL/GenBank/DDBJ whole genome shotgun (WGS) entry which is preliminary data.</text>
</comment>
<proteinExistence type="predicted"/>
<sequence length="121" mass="13921">MSETNSTLNTFLSACKASQVLWALQDKASEDWVVLDSINFENTEVMPLWSSKALAQTHCIDEWESYTPCEISLSDWFEFWIEDLNEDGVIVGIDWQDNDQECLEMELSEFTQALAEIESLK</sequence>
<accession>A0A7X0TS07</accession>
<protein>
    <recommendedName>
        <fullName evidence="3">DUF2750 domain-containing protein</fullName>
    </recommendedName>
</protein>
<evidence type="ECO:0000313" key="1">
    <source>
        <dbReference type="EMBL" id="MBB6541648.1"/>
    </source>
</evidence>
<dbReference type="Pfam" id="PF11042">
    <property type="entry name" value="DUF2750"/>
    <property type="match status" value="1"/>
</dbReference>
<dbReference type="InterPro" id="IPR021284">
    <property type="entry name" value="DUF2750"/>
</dbReference>
<evidence type="ECO:0008006" key="3">
    <source>
        <dbReference type="Google" id="ProtNLM"/>
    </source>
</evidence>
<gene>
    <name evidence="1" type="ORF">HNQ55_000122</name>
</gene>
<organism evidence="1 2">
    <name type="scientific">Thalassotalea piscium</name>
    <dbReference type="NCBI Taxonomy" id="1230533"/>
    <lineage>
        <taxon>Bacteria</taxon>
        <taxon>Pseudomonadati</taxon>
        <taxon>Pseudomonadota</taxon>
        <taxon>Gammaproteobacteria</taxon>
        <taxon>Alteromonadales</taxon>
        <taxon>Colwelliaceae</taxon>
        <taxon>Thalassotalea</taxon>
    </lineage>
</organism>
<dbReference type="RefSeq" id="WP_184421091.1">
    <property type="nucleotide sequence ID" value="NZ_AP027362.1"/>
</dbReference>
<dbReference type="EMBL" id="JACHHU010000001">
    <property type="protein sequence ID" value="MBB6541648.1"/>
    <property type="molecule type" value="Genomic_DNA"/>
</dbReference>